<dbReference type="Proteomes" id="UP000824621">
    <property type="component" value="Unassembled WGS sequence"/>
</dbReference>
<name>A0ABS7WNW2_9SPHN</name>
<evidence type="ECO:0000313" key="1">
    <source>
        <dbReference type="EMBL" id="MBZ6380091.1"/>
    </source>
</evidence>
<comment type="caution">
    <text evidence="1">The sequence shown here is derived from an EMBL/GenBank/DDBJ whole genome shotgun (WGS) entry which is preliminary data.</text>
</comment>
<gene>
    <name evidence="1" type="ORF">KCN53_15800</name>
</gene>
<reference evidence="1 2" key="1">
    <citation type="submission" date="2021-04" db="EMBL/GenBank/DDBJ databases">
        <authorList>
            <person name="Pira H."/>
            <person name="Risdian C."/>
            <person name="Wink J."/>
        </authorList>
    </citation>
    <scope>NUCLEOTIDE SEQUENCE [LARGE SCALE GENOMIC DNA]</scope>
    <source>
        <strain evidence="1 2">DSM 107782</strain>
    </source>
</reference>
<accession>A0ABS7WNW2</accession>
<evidence type="ECO:0000313" key="2">
    <source>
        <dbReference type="Proteomes" id="UP000824621"/>
    </source>
</evidence>
<protein>
    <submittedName>
        <fullName evidence="1">Uncharacterized protein</fullName>
    </submittedName>
</protein>
<keyword evidence="2" id="KW-1185">Reference proteome</keyword>
<dbReference type="EMBL" id="JAGSGB010000006">
    <property type="protein sequence ID" value="MBZ6380091.1"/>
    <property type="molecule type" value="Genomic_DNA"/>
</dbReference>
<organism evidence="1 2">
    <name type="scientific">Pacificimonas aurantium</name>
    <dbReference type="NCBI Taxonomy" id="1250540"/>
    <lineage>
        <taxon>Bacteria</taxon>
        <taxon>Pseudomonadati</taxon>
        <taxon>Pseudomonadota</taxon>
        <taxon>Alphaproteobacteria</taxon>
        <taxon>Sphingomonadales</taxon>
        <taxon>Sphingosinicellaceae</taxon>
        <taxon>Pacificimonas</taxon>
    </lineage>
</organism>
<proteinExistence type="predicted"/>
<sequence>MDRIGRISRLFRLAVRQCVANEIVMVVGGIGRRQRHGHGQPFLDGRAVGDEVPVAEAPGNENGGPFFHSGNRVGEIAQRGFEAEALVLRLVDRVDEEPAVRVILGSPAFIAGQILRADRILEARAGDVLYGSTAGKRPACDLGAPLRLELE</sequence>
<dbReference type="RefSeq" id="WP_143712274.1">
    <property type="nucleotide sequence ID" value="NZ_JAGSGB010000006.1"/>
</dbReference>